<proteinExistence type="predicted"/>
<gene>
    <name evidence="1" type="ORF">HNR31_002238</name>
</gene>
<sequence length="53" mass="6192">MNLRGIDRLVAEKVMEWEPFYDDGNLISFVTEFGTLFFSDDESMNRNGILQET</sequence>
<evidence type="ECO:0000313" key="1">
    <source>
        <dbReference type="EMBL" id="MBA2875450.1"/>
    </source>
</evidence>
<evidence type="ECO:0000313" key="2">
    <source>
        <dbReference type="Proteomes" id="UP000523087"/>
    </source>
</evidence>
<dbReference type="RefSeq" id="WP_181556256.1">
    <property type="nucleotide sequence ID" value="NZ_JACDUT010000006.1"/>
</dbReference>
<dbReference type="Proteomes" id="UP000523087">
    <property type="component" value="Unassembled WGS sequence"/>
</dbReference>
<dbReference type="AlphaFoldDB" id="A0A7V9Z7E3"/>
<keyword evidence="2" id="KW-1185">Reference proteome</keyword>
<accession>A0A7V9Z7E3</accession>
<name>A0A7V9Z7E3_9BACL</name>
<comment type="caution">
    <text evidence="1">The sequence shown here is derived from an EMBL/GenBank/DDBJ whole genome shotgun (WGS) entry which is preliminary data.</text>
</comment>
<dbReference type="EMBL" id="JACDUT010000006">
    <property type="protein sequence ID" value="MBA2875450.1"/>
    <property type="molecule type" value="Genomic_DNA"/>
</dbReference>
<protein>
    <submittedName>
        <fullName evidence="1">Uncharacterized protein</fullName>
    </submittedName>
</protein>
<reference evidence="1 2" key="1">
    <citation type="submission" date="2020-07" db="EMBL/GenBank/DDBJ databases">
        <title>Genomic Encyclopedia of Type Strains, Phase IV (KMG-IV): sequencing the most valuable type-strain genomes for metagenomic binning, comparative biology and taxonomic classification.</title>
        <authorList>
            <person name="Goeker M."/>
        </authorList>
    </citation>
    <scope>NUCLEOTIDE SEQUENCE [LARGE SCALE GENOMIC DNA]</scope>
    <source>
        <strain evidence="1 2">DSM 15730</strain>
    </source>
</reference>
<organism evidence="1 2">
    <name type="scientific">Thermaerobacillus caldiproteolyticus</name>
    <dbReference type="NCBI Taxonomy" id="247480"/>
    <lineage>
        <taxon>Bacteria</taxon>
        <taxon>Bacillati</taxon>
        <taxon>Bacillota</taxon>
        <taxon>Bacilli</taxon>
        <taxon>Bacillales</taxon>
        <taxon>Anoxybacillaceae</taxon>
        <taxon>Thermaerobacillus</taxon>
    </lineage>
</organism>